<gene>
    <name evidence="3" type="primary">lva</name>
    <name evidence="3" type="ORF">Bhyg_15699</name>
</gene>
<feature type="region of interest" description="Disordered" evidence="2">
    <location>
        <begin position="2879"/>
        <end position="2904"/>
    </location>
</feature>
<evidence type="ECO:0000313" key="3">
    <source>
        <dbReference type="EMBL" id="KAJ6632671.1"/>
    </source>
</evidence>
<feature type="compositionally biased region" description="Low complexity" evidence="2">
    <location>
        <begin position="2879"/>
        <end position="2889"/>
    </location>
</feature>
<dbReference type="PANTHER" id="PTHR23159">
    <property type="entry name" value="CENTROSOMAL PROTEIN 2"/>
    <property type="match status" value="1"/>
</dbReference>
<organism evidence="3 4">
    <name type="scientific">Pseudolycoriella hygida</name>
    <dbReference type="NCBI Taxonomy" id="35572"/>
    <lineage>
        <taxon>Eukaryota</taxon>
        <taxon>Metazoa</taxon>
        <taxon>Ecdysozoa</taxon>
        <taxon>Arthropoda</taxon>
        <taxon>Hexapoda</taxon>
        <taxon>Insecta</taxon>
        <taxon>Pterygota</taxon>
        <taxon>Neoptera</taxon>
        <taxon>Endopterygota</taxon>
        <taxon>Diptera</taxon>
        <taxon>Nematocera</taxon>
        <taxon>Sciaroidea</taxon>
        <taxon>Sciaridae</taxon>
        <taxon>Pseudolycoriella</taxon>
    </lineage>
</organism>
<feature type="coiled-coil region" evidence="1">
    <location>
        <begin position="1041"/>
        <end position="1164"/>
    </location>
</feature>
<feature type="coiled-coil region" evidence="1">
    <location>
        <begin position="2236"/>
        <end position="2372"/>
    </location>
</feature>
<feature type="coiled-coil region" evidence="1">
    <location>
        <begin position="1903"/>
        <end position="2067"/>
    </location>
</feature>
<feature type="coiled-coil region" evidence="1">
    <location>
        <begin position="2408"/>
        <end position="2598"/>
    </location>
</feature>
<feature type="coiled-coil region" evidence="1">
    <location>
        <begin position="2838"/>
        <end position="2865"/>
    </location>
</feature>
<feature type="compositionally biased region" description="Polar residues" evidence="2">
    <location>
        <begin position="2964"/>
        <end position="2993"/>
    </location>
</feature>
<reference evidence="3" key="1">
    <citation type="submission" date="2022-07" db="EMBL/GenBank/DDBJ databases">
        <authorList>
            <person name="Trinca V."/>
            <person name="Uliana J.V.C."/>
            <person name="Torres T.T."/>
            <person name="Ward R.J."/>
            <person name="Monesi N."/>
        </authorList>
    </citation>
    <scope>NUCLEOTIDE SEQUENCE</scope>
    <source>
        <strain evidence="3">HSMRA1968</strain>
        <tissue evidence="3">Whole embryos</tissue>
    </source>
</reference>
<keyword evidence="4" id="KW-1185">Reference proteome</keyword>
<dbReference type="OrthoDB" id="2441647at2759"/>
<dbReference type="PANTHER" id="PTHR23159:SF31">
    <property type="entry name" value="CENTROSOME-ASSOCIATED PROTEIN CEP250 ISOFORM X1"/>
    <property type="match status" value="1"/>
</dbReference>
<feature type="region of interest" description="Disordered" evidence="2">
    <location>
        <begin position="1"/>
        <end position="20"/>
    </location>
</feature>
<feature type="coiled-coil region" evidence="1">
    <location>
        <begin position="276"/>
        <end position="321"/>
    </location>
</feature>
<comment type="caution">
    <text evidence="3">The sequence shown here is derived from an EMBL/GenBank/DDBJ whole genome shotgun (WGS) entry which is preliminary data.</text>
</comment>
<feature type="region of interest" description="Disordered" evidence="2">
    <location>
        <begin position="2144"/>
        <end position="2168"/>
    </location>
</feature>
<feature type="coiled-coil region" evidence="1">
    <location>
        <begin position="729"/>
        <end position="1015"/>
    </location>
</feature>
<feature type="coiled-coil region" evidence="1">
    <location>
        <begin position="2629"/>
        <end position="2735"/>
    </location>
</feature>
<feature type="coiled-coil region" evidence="1">
    <location>
        <begin position="346"/>
        <end position="599"/>
    </location>
</feature>
<feature type="coiled-coil region" evidence="1">
    <location>
        <begin position="632"/>
        <end position="666"/>
    </location>
</feature>
<dbReference type="EMBL" id="WJQU01002608">
    <property type="protein sequence ID" value="KAJ6632671.1"/>
    <property type="molecule type" value="Genomic_DNA"/>
</dbReference>
<accession>A0A9Q0RUZ3</accession>
<evidence type="ECO:0000256" key="2">
    <source>
        <dbReference type="SAM" id="MobiDB-lite"/>
    </source>
</evidence>
<protein>
    <submittedName>
        <fullName evidence="3">Protein lava lamp</fullName>
    </submittedName>
</protein>
<name>A0A9Q0RUZ3_9DIPT</name>
<dbReference type="Proteomes" id="UP001151699">
    <property type="component" value="Unassembled WGS sequence"/>
</dbReference>
<feature type="coiled-coil region" evidence="1">
    <location>
        <begin position="189"/>
        <end position="250"/>
    </location>
</feature>
<evidence type="ECO:0000313" key="4">
    <source>
        <dbReference type="Proteomes" id="UP001151699"/>
    </source>
</evidence>
<sequence>MADADPGSGGGPGPPDISSLKENFNQQQAKISALKELVRQSESQGKNNAIAQEKVKNIAQRLSHLKSKASKSRQTGIDRAISEKPEEIIQQIDAVITPSESIRARSETPGSEKIQLLRKQMEQNRQKMVERENSKRGIEEMVTQLKAKVDISKSTLEKTSQLGRSVGDLSVWSTKDRHMSSGDLSNYSQTFEKERLKFLERRVRELEIELKNKENEFLNRDPDSVHLANVKKLESKVLDLEEALKEKESVIDARTQAVSLLSENLSLKGKNTIDLLEETKLEMQEMQKKFIEAENGYRMEIERLKSEIEEKNFKIENMDQVNDILETARFDLTVKNSELEEKFDGVQEFSNKLSELNKINHNLQLRIATLENEKKTDTNVEELEETIERLQLENDDLKKTLQDSAAVDTDESLFDKIKSLENVIKSQSDDIDKHLATIERLENNLQEKTIEYNVLTANFSVLQEKVKSSGPKSLFSMSTDEEAEAEISKLKSQLDEANKSMIKTKLKTKQLQKQLDSVKKSSNSSADVIRLTEENQVLQQQIADMKVALSSDGTPLPHSDLEKKIKILEATCQNQVSAIQLLEEQKIDMTADLQTTKTELTSLKDHIKGADDEEQTAMVTSQMESIEMEEKIDLHSRENDLLKAKIDQLMEEKVDLSTKLSTYMAENMELLEKLDKISKGSSAESIELIENLTHQEKLEMEEFQKRLQPIVDVVDVDTNLMSPDLSESLVKLREESSELMHKIEMFTNERREVLDKMEELKAENLNLIHEVDILKEEKSKIVAEFDTFKSEFVAVEGNLKAVEEERSQLLNNVKELSEYRSKLQDELNSLIKSRNIHVADVIQSSISSESSAEIASDDYEKGLKNLEVELENYRKGKDKSLKSKKLAKEAKNVYELLKRLLGDYENNAKQVAELKAEIDRINLQQQEERIMLLLSEEVDRSSESKLEEELKSLKEERELLTTQLQELQLNHEKLKAEQHEKDLQSTDENTSESDLQALHNENDRLKEKVAEIERTLHFDHETIEQKTQELIQLKLEFDNRVETAHKEIDILKTLVAEQKEQLIDALTEHETEVNEKTAKIEELEQKLVEMEKELETAKNQFVSSRDEYVEQLQGKIAALKTIFDENNDLLEEQANELRNKQQTIESLNSQIMELYKAMEENTNKVIEKEDEISYLQEIIDRNNQEMHSCKEKCDRSEQTVYKLEAELQNKAKEIEVFEKKLKEIEALEAFHQNSKSTEKDEEIERLVKKYESTITELESKNKEQLDKLKKFAANLKKKNTQCSELEQKLERIESSEGNNLTQKLENLQQLLLEKDQEINVMKHETSRVALAVQQSSSITESQNNIIEELKISHADAISKMSNEVDSLTQQLTEANSQLDELNRSYSADISSKFAELENLKLRLNEKVQLMDELTATNERKSSEILGLQNSMKELNANLAAVSDDLKSKNVKIEKCRAVIKDKNQTIQKLTASVAEYQKKVEEHQCEKPTSDEPLRAQCESLQNELVHSANNYEEKISNLQLEMESLKDQLNRFGGMEIKNQENENYIETLQEANQKLNEKIAKLEEGIGHIEERRSSLERHAILLGSTLQEKTSEFQKHEDELLSRLEALSLHDVTIEQRLNEVDAEKQELLVTLSEVTQERNELVKKLQIVENQMAELQGSTLSDLEGDNATLMEQVKALQQDLKRQSIEYERKVDEQKTVVADLENDLSAQLQRLSDERRELQHNLEKCKDQMNEVNCDIVRFKEIITSLEQTNSDLENEMSWIKLQNDSMSQEHIENQELRMQIVHDQTEIENLKEQTDTLQQNHEREVAALKQQIIELDSLRAQIGQNQTDDQVFIQNENERLQALLATKDFEIQNYQKQNLQLQMSFATTPATNDPFNSFSATTHSPAPAPQIDSDELLLMSKNVESLEAKLQAALSEMNSLQNQNTELQAQNSQKENFIHEMKKTNDEQLGKLQEEFADRFSRLEQQNRELSLVGEEKEIEIKRLQSENEKHSNLGISQAKVDEMQANIQQLEQYIANLQIQLRISTNDCEQTAQTIQSLEQEIQSRTAKYEADLAALRSELEQKAMPIQAVHEEFIEKAMVSTTSAEPEQLLSDIEKLIIPATDSNNPPPAADKPTGLPSFNSSMFFGSTEPTAFDSAFSSGPDSAFPSYPNQTSDDDTDYANRKPVVEEVCVAKKAYICHPEEVEDTSVADDGWGFGSDEAILEEQHQQMSRSVTTASLVPAHIGQTLQEYEDAIKQLQSERDKLREEKISLQVQSAKMLKKLKEYKSKNEQLSTAQYFQKSPSVESNDLDLAIQEELNNQITILQDRLKEMKSQQDKELLEKQNLQKRVDVLTSANDTMVDLKQRQDSELEMCKTKIRQLAQKISQLEEWGDDNYSKTTDEGKGLGPSVGCDVNVTKEIQMLTKQLNDARTDYEEIQALLEDEKGHNSILEDRIKKLQESLLIKIDLEEKTADLIARVDKLTAENTFLQNDNLSKTETISQLEIKINQYKAQINESIATIDVLSQESNNIKTYLDQLKEEHRHKIDENNNLSRELNLLNVKNEELSSELERMKSAGMFSEGSQFNEQELRAMEEKVQELTATIQYKDAEIGHLNQKVADVIKEDQTQSLVQEILNKNFEINNLRSEVNQLRSAKDELENNLSIQLTKEIQSQNSADTTVRISELEKVIAELKTEKGEMEHELQVLNDQVLNSLQLEDKIKSTVLELDMKNIEISELKNSIEQMKQHQSVDTNPTASSEEVIASLNAHWEQVLEQRCSEVAESWRHHVSQREAEFSLTEATLRQDIDLLKQALRQSNSSTETAETLDHPDPPTSETLVQTVQHHSDHETIRKMQEALENQEMEIVTLKEQLAIRSAEYARIVSKVDPFGQMSHTSSMMTMDSKAKKSSESLESSAGQKSELDLALYMLHQRDMRCEELTEELIHLLEERDTLQLKLSNSIRQMEDIRLKTGYVEASSETDSTNISPEKPPSNRSSMSIQSDATEVQQNTANLNAKISQLHNVSHSRDKTLREEREQRQRQMALLQRDVATLPPEAVAELIGADYTLSRQSQSPSSVLLNWLWGKSTPRPPDSL</sequence>
<feature type="region of interest" description="Disordered" evidence="2">
    <location>
        <begin position="2109"/>
        <end position="2132"/>
    </location>
</feature>
<feature type="coiled-coil region" evidence="1">
    <location>
        <begin position="1357"/>
        <end position="1581"/>
    </location>
</feature>
<feature type="region of interest" description="Disordered" evidence="2">
    <location>
        <begin position="2803"/>
        <end position="2824"/>
    </location>
</feature>
<feature type="coiled-coil region" evidence="1">
    <location>
        <begin position="1193"/>
        <end position="1324"/>
    </location>
</feature>
<feature type="region of interest" description="Disordered" evidence="2">
    <location>
        <begin position="2960"/>
        <end position="2993"/>
    </location>
</feature>
<keyword evidence="1" id="KW-0175">Coiled coil</keyword>
<feature type="coiled-coil region" evidence="1">
    <location>
        <begin position="1621"/>
        <end position="1864"/>
    </location>
</feature>
<evidence type="ECO:0000256" key="1">
    <source>
        <dbReference type="SAM" id="Coils"/>
    </source>
</evidence>
<proteinExistence type="predicted"/>